<dbReference type="Pfam" id="PF14323">
    <property type="entry name" value="GxGYxYP_C"/>
    <property type="match status" value="1"/>
</dbReference>
<dbReference type="InterPro" id="IPR032626">
    <property type="entry name" value="GxGYxYP_N_1st"/>
</dbReference>
<dbReference type="InterPro" id="IPR048310">
    <property type="entry name" value="GxGYxYP_N_2nd"/>
</dbReference>
<dbReference type="PANTHER" id="PTHR37321">
    <property type="entry name" value="EXPORTED PROTEIN-RELATED"/>
    <property type="match status" value="1"/>
</dbReference>
<keyword evidence="6" id="KW-1185">Reference proteome</keyword>
<dbReference type="AlphaFoldDB" id="A0A5A5TC50"/>
<dbReference type="OrthoDB" id="3799094at2"/>
<dbReference type="Gene3D" id="3.20.20.490">
    <property type="entry name" value="GxGYxYP glycoside hydrolase, C-terminal domain"/>
    <property type="match status" value="1"/>
</dbReference>
<evidence type="ECO:0000259" key="2">
    <source>
        <dbReference type="Pfam" id="PF16216"/>
    </source>
</evidence>
<gene>
    <name evidence="5" type="ORF">KDI_21670</name>
</gene>
<proteinExistence type="predicted"/>
<dbReference type="Pfam" id="PF20957">
    <property type="entry name" value="GxGYxYP_N_2nd"/>
    <property type="match status" value="1"/>
</dbReference>
<evidence type="ECO:0000259" key="1">
    <source>
        <dbReference type="Pfam" id="PF14323"/>
    </source>
</evidence>
<name>A0A5A5TC50_9CHLR</name>
<dbReference type="RefSeq" id="WP_149401589.1">
    <property type="nucleotide sequence ID" value="NZ_BIXY01000027.1"/>
</dbReference>
<accession>A0A5A5TC50</accession>
<dbReference type="Proteomes" id="UP000322530">
    <property type="component" value="Unassembled WGS sequence"/>
</dbReference>
<evidence type="ECO:0000313" key="6">
    <source>
        <dbReference type="Proteomes" id="UP000322530"/>
    </source>
</evidence>
<dbReference type="EMBL" id="BIXY01000027">
    <property type="protein sequence ID" value="GCF08603.1"/>
    <property type="molecule type" value="Genomic_DNA"/>
</dbReference>
<dbReference type="InterPro" id="IPR038410">
    <property type="entry name" value="GxGYxYP_C_sf"/>
</dbReference>
<evidence type="ECO:0000259" key="4">
    <source>
        <dbReference type="Pfam" id="PF20958"/>
    </source>
</evidence>
<evidence type="ECO:0000313" key="5">
    <source>
        <dbReference type="EMBL" id="GCF08603.1"/>
    </source>
</evidence>
<feature type="domain" description="GxGYxYP putative glycoside hydrolase first N-terminal" evidence="2">
    <location>
        <begin position="24"/>
        <end position="91"/>
    </location>
</feature>
<dbReference type="InterPro" id="IPR048309">
    <property type="entry name" value="GxGYxYP_N_3rd"/>
</dbReference>
<dbReference type="PANTHER" id="PTHR37321:SF1">
    <property type="entry name" value="EXPORTED PROTEIN"/>
    <property type="match status" value="1"/>
</dbReference>
<evidence type="ECO:0008006" key="7">
    <source>
        <dbReference type="Google" id="ProtNLM"/>
    </source>
</evidence>
<evidence type="ECO:0000259" key="3">
    <source>
        <dbReference type="Pfam" id="PF20957"/>
    </source>
</evidence>
<feature type="domain" description="GxGYxYP putative glycoside hydrolase second N-terminal" evidence="3">
    <location>
        <begin position="98"/>
        <end position="168"/>
    </location>
</feature>
<dbReference type="InterPro" id="IPR025832">
    <property type="entry name" value="GxGYxYP_C"/>
</dbReference>
<feature type="domain" description="GxGYxYP putative glycoside hydrolase third N-terminal" evidence="4">
    <location>
        <begin position="174"/>
        <end position="269"/>
    </location>
</feature>
<organism evidence="5 6">
    <name type="scientific">Dictyobacter arantiisoli</name>
    <dbReference type="NCBI Taxonomy" id="2014874"/>
    <lineage>
        <taxon>Bacteria</taxon>
        <taxon>Bacillati</taxon>
        <taxon>Chloroflexota</taxon>
        <taxon>Ktedonobacteria</taxon>
        <taxon>Ktedonobacterales</taxon>
        <taxon>Dictyobacteraceae</taxon>
        <taxon>Dictyobacter</taxon>
    </lineage>
</organism>
<sequence length="535" mass="60096">MRTIMPGLDWSDARLIPAFQMVIHLDVYDLRGASRPELITATVIAGLVNRPRPRIYLIACEDDVFWLQQALRHVSTTYFSHHGSESLHALLFTYRSLVQGVIIYQSELLDTINIATTMAGQRDALIADPELAVALIKRYHLPVVDDLRKYGWRSRLQAYHWAVQQLLPRSSPRILAGLDPGAFCGLRSFLVATGAFVYWLDSQQYLPDFTAGMLSERALMQQLFATYAPTVGAVHLGWVIHEQSAVALASEAGMAVVASDYVLNLEVWTAVQPEALPLPATHMDVPPLEDKIYLSFTMSDGDNLQYCQHHLRTIWNDPARETVPLGWTMSPLLAQAMPALAAYYTSTAGPNDELIAGPSGMGYIYPSRYPRARQDLYLQQTGSLMHRLGMTSLTLLDVDALYRTGLPLVAAFSFAGMRLSTRHVQQEWASTLARYGVTGILNGAGFTGRPAQWHNQHQLVFHNTLGFTTNVERTVRLIKLASRIFRRRPLFLHVYLIAWNMTPTAVQQILQQLGPDYECILPRTMFALQAHSHKR</sequence>
<protein>
    <recommendedName>
        <fullName evidence="7">GxGYxYP putative glycoside hydrolase N-terminal domain-containing protein</fullName>
    </recommendedName>
</protein>
<dbReference type="Pfam" id="PF16216">
    <property type="entry name" value="GxGYxYP_N"/>
    <property type="match status" value="1"/>
</dbReference>
<dbReference type="Pfam" id="PF20958">
    <property type="entry name" value="GxGYxYP_N_3rd"/>
    <property type="match status" value="1"/>
</dbReference>
<comment type="caution">
    <text evidence="5">The sequence shown here is derived from an EMBL/GenBank/DDBJ whole genome shotgun (WGS) entry which is preliminary data.</text>
</comment>
<reference evidence="5 6" key="1">
    <citation type="submission" date="2019-01" db="EMBL/GenBank/DDBJ databases">
        <title>Draft genome sequence of Dictyobacter sp. Uno17.</title>
        <authorList>
            <person name="Wang C.M."/>
            <person name="Zheng Y."/>
            <person name="Sakai Y."/>
            <person name="Abe K."/>
            <person name="Yokota A."/>
            <person name="Yabe S."/>
        </authorList>
    </citation>
    <scope>NUCLEOTIDE SEQUENCE [LARGE SCALE GENOMIC DNA]</scope>
    <source>
        <strain evidence="5 6">Uno17</strain>
    </source>
</reference>
<feature type="domain" description="GxGYxYP putative glycoside hydrolase C-terminal" evidence="1">
    <location>
        <begin position="290"/>
        <end position="528"/>
    </location>
</feature>